<keyword evidence="1" id="KW-0001">2Fe-2S</keyword>
<reference evidence="6 7" key="1">
    <citation type="submission" date="2022-11" db="EMBL/GenBank/DDBJ databases">
        <title>Minimal conservation of predation-associated metabolite biosynthetic gene clusters underscores biosynthetic potential of Myxococcota including descriptions for ten novel species: Archangium lansinium sp. nov., Myxococcus landrumus sp. nov., Nannocystis bai.</title>
        <authorList>
            <person name="Ahearne A."/>
            <person name="Stevens C."/>
            <person name="Dowd S."/>
        </authorList>
    </citation>
    <scope>NUCLEOTIDE SEQUENCE [LARGE SCALE GENOMIC DNA]</scope>
    <source>
        <strain evidence="6 7">RJM3</strain>
    </source>
</reference>
<evidence type="ECO:0000259" key="5">
    <source>
        <dbReference type="SMART" id="SM00704"/>
    </source>
</evidence>
<feature type="domain" description="Iron-binding zinc finger CDGSH type" evidence="5">
    <location>
        <begin position="263"/>
        <end position="297"/>
    </location>
</feature>
<dbReference type="Gene3D" id="3.40.5.90">
    <property type="entry name" value="CDGSH iron-sulfur domain, mitoNEET-type"/>
    <property type="match status" value="1"/>
</dbReference>
<dbReference type="InterPro" id="IPR013785">
    <property type="entry name" value="Aldolase_TIM"/>
</dbReference>
<dbReference type="Gene3D" id="3.20.20.70">
    <property type="entry name" value="Aldolase class I"/>
    <property type="match status" value="1"/>
</dbReference>
<evidence type="ECO:0000313" key="6">
    <source>
        <dbReference type="EMBL" id="MDC0742941.1"/>
    </source>
</evidence>
<name>A0ABT5EME9_9BACT</name>
<evidence type="ECO:0000256" key="2">
    <source>
        <dbReference type="ARBA" id="ARBA00022723"/>
    </source>
</evidence>
<protein>
    <submittedName>
        <fullName evidence="6">SPASM domain-containing protein</fullName>
    </submittedName>
</protein>
<dbReference type="InterPro" id="IPR018967">
    <property type="entry name" value="FeS-contain_CDGSH-typ"/>
</dbReference>
<evidence type="ECO:0000256" key="4">
    <source>
        <dbReference type="ARBA" id="ARBA00023014"/>
    </source>
</evidence>
<proteinExistence type="predicted"/>
<evidence type="ECO:0000256" key="1">
    <source>
        <dbReference type="ARBA" id="ARBA00022714"/>
    </source>
</evidence>
<dbReference type="EMBL" id="JAQNDO010000001">
    <property type="protein sequence ID" value="MDC0742941.1"/>
    <property type="molecule type" value="Genomic_DNA"/>
</dbReference>
<evidence type="ECO:0000256" key="3">
    <source>
        <dbReference type="ARBA" id="ARBA00023004"/>
    </source>
</evidence>
<dbReference type="SUPFAM" id="SSF102114">
    <property type="entry name" value="Radical SAM enzymes"/>
    <property type="match status" value="1"/>
</dbReference>
<dbReference type="Proteomes" id="UP001221411">
    <property type="component" value="Unassembled WGS sequence"/>
</dbReference>
<dbReference type="InterPro" id="IPR023885">
    <property type="entry name" value="4Fe4S-binding_SPASM_dom"/>
</dbReference>
<evidence type="ECO:0000313" key="7">
    <source>
        <dbReference type="Proteomes" id="UP001221411"/>
    </source>
</evidence>
<keyword evidence="7" id="KW-1185">Reference proteome</keyword>
<keyword evidence="2" id="KW-0479">Metal-binding</keyword>
<gene>
    <name evidence="6" type="ORF">POL67_16445</name>
</gene>
<sequence length="306" mass="35082">MLRERVKSIELELHSYCPKQCDFCPNSLLERNEKVVYTEERVIDEIIRAVPMLPNLRRMAFHRYNEPFIHRGQTAKINAIIAKIKEVHRGVEFWAASNLSFLSEGNNFLRDSQLHFMMVRRYEEKDPSFEAMVQFVDVHSVYTVSPGNHILFLHDGKIVYYHDVTVAPFTELYDRGGSLVHLSTRRRTQPCNRITINLGIDYNGNVMPCSNMQSQVPAHEPHILGNLRQSTLLEILGGEPAASFYEATANADFPPACRSCQSKNVIRRFPGRRGWCTCGRSRNLPYCDETHIGNGGPGPWEEDTEL</sequence>
<dbReference type="InterPro" id="IPR042216">
    <property type="entry name" value="MitoNEET_CISD"/>
</dbReference>
<keyword evidence="4" id="KW-0411">Iron-sulfur</keyword>
<dbReference type="InterPro" id="IPR050377">
    <property type="entry name" value="Radical_SAM_PqqE_MftC-like"/>
</dbReference>
<dbReference type="CDD" id="cd21109">
    <property type="entry name" value="SPASM"/>
    <property type="match status" value="1"/>
</dbReference>
<dbReference type="RefSeq" id="WP_271918307.1">
    <property type="nucleotide sequence ID" value="NZ_JAQNDO010000001.1"/>
</dbReference>
<dbReference type="Pfam" id="PF13186">
    <property type="entry name" value="SPASM"/>
    <property type="match status" value="1"/>
</dbReference>
<dbReference type="PANTHER" id="PTHR11228">
    <property type="entry name" value="RADICAL SAM DOMAIN PROTEIN"/>
    <property type="match status" value="1"/>
</dbReference>
<dbReference type="PANTHER" id="PTHR11228:SF27">
    <property type="entry name" value="GLYCYL-RADICAL ENZYME ACTIVATING ENZYME MJ1227-RELATED"/>
    <property type="match status" value="1"/>
</dbReference>
<dbReference type="InterPro" id="IPR058240">
    <property type="entry name" value="rSAM_sf"/>
</dbReference>
<accession>A0ABT5EME9</accession>
<organism evidence="6 7">
    <name type="scientific">Polyangium mundeleinium</name>
    <dbReference type="NCBI Taxonomy" id="2995306"/>
    <lineage>
        <taxon>Bacteria</taxon>
        <taxon>Pseudomonadati</taxon>
        <taxon>Myxococcota</taxon>
        <taxon>Polyangia</taxon>
        <taxon>Polyangiales</taxon>
        <taxon>Polyangiaceae</taxon>
        <taxon>Polyangium</taxon>
    </lineage>
</organism>
<dbReference type="SMART" id="SM00704">
    <property type="entry name" value="ZnF_CDGSH"/>
    <property type="match status" value="1"/>
</dbReference>
<keyword evidence="3" id="KW-0408">Iron</keyword>
<comment type="caution">
    <text evidence="6">The sequence shown here is derived from an EMBL/GenBank/DDBJ whole genome shotgun (WGS) entry which is preliminary data.</text>
</comment>